<keyword evidence="5" id="KW-1185">Reference proteome</keyword>
<organism evidence="4 5">
    <name type="scientific">Amycolatopsis minnesotensis</name>
    <dbReference type="NCBI Taxonomy" id="337894"/>
    <lineage>
        <taxon>Bacteria</taxon>
        <taxon>Bacillati</taxon>
        <taxon>Actinomycetota</taxon>
        <taxon>Actinomycetes</taxon>
        <taxon>Pseudonocardiales</taxon>
        <taxon>Pseudonocardiaceae</taxon>
        <taxon>Amycolatopsis</taxon>
    </lineage>
</organism>
<evidence type="ECO:0000256" key="1">
    <source>
        <dbReference type="ARBA" id="ARBA00022603"/>
    </source>
</evidence>
<feature type="domain" description="Methyltransferase" evidence="3">
    <location>
        <begin position="49"/>
        <end position="139"/>
    </location>
</feature>
<proteinExistence type="predicted"/>
<evidence type="ECO:0000259" key="3">
    <source>
        <dbReference type="Pfam" id="PF13649"/>
    </source>
</evidence>
<dbReference type="EMBL" id="BAAANN010000015">
    <property type="protein sequence ID" value="GAA1964568.1"/>
    <property type="molecule type" value="Genomic_DNA"/>
</dbReference>
<comment type="caution">
    <text evidence="4">The sequence shown here is derived from an EMBL/GenBank/DDBJ whole genome shotgun (WGS) entry which is preliminary data.</text>
</comment>
<dbReference type="Gene3D" id="3.40.50.150">
    <property type="entry name" value="Vaccinia Virus protein VP39"/>
    <property type="match status" value="1"/>
</dbReference>
<reference evidence="5" key="1">
    <citation type="journal article" date="2019" name="Int. J. Syst. Evol. Microbiol.">
        <title>The Global Catalogue of Microorganisms (GCM) 10K type strain sequencing project: providing services to taxonomists for standard genome sequencing and annotation.</title>
        <authorList>
            <consortium name="The Broad Institute Genomics Platform"/>
            <consortium name="The Broad Institute Genome Sequencing Center for Infectious Disease"/>
            <person name="Wu L."/>
            <person name="Ma J."/>
        </authorList>
    </citation>
    <scope>NUCLEOTIDE SEQUENCE [LARGE SCALE GENOMIC DNA]</scope>
    <source>
        <strain evidence="5">JCM 14545</strain>
    </source>
</reference>
<dbReference type="CDD" id="cd02440">
    <property type="entry name" value="AdoMet_MTases"/>
    <property type="match status" value="1"/>
</dbReference>
<name>A0ABP5CIJ2_9PSEU</name>
<dbReference type="SUPFAM" id="SSF53335">
    <property type="entry name" value="S-adenosyl-L-methionine-dependent methyltransferases"/>
    <property type="match status" value="1"/>
</dbReference>
<gene>
    <name evidence="4" type="ORF">GCM10009754_40540</name>
</gene>
<dbReference type="InterPro" id="IPR041698">
    <property type="entry name" value="Methyltransf_25"/>
</dbReference>
<evidence type="ECO:0000313" key="4">
    <source>
        <dbReference type="EMBL" id="GAA1964568.1"/>
    </source>
</evidence>
<accession>A0ABP5CIJ2</accession>
<dbReference type="PANTHER" id="PTHR43861">
    <property type="entry name" value="TRANS-ACONITATE 2-METHYLTRANSFERASE-RELATED"/>
    <property type="match status" value="1"/>
</dbReference>
<evidence type="ECO:0000313" key="5">
    <source>
        <dbReference type="Proteomes" id="UP001501116"/>
    </source>
</evidence>
<keyword evidence="1" id="KW-0489">Methyltransferase</keyword>
<keyword evidence="2" id="KW-0808">Transferase</keyword>
<dbReference type="InterPro" id="IPR029063">
    <property type="entry name" value="SAM-dependent_MTases_sf"/>
</dbReference>
<dbReference type="PANTHER" id="PTHR43861:SF1">
    <property type="entry name" value="TRANS-ACONITATE 2-METHYLTRANSFERASE"/>
    <property type="match status" value="1"/>
</dbReference>
<protein>
    <recommendedName>
        <fullName evidence="3">Methyltransferase domain-containing protein</fullName>
    </recommendedName>
</protein>
<dbReference type="Proteomes" id="UP001501116">
    <property type="component" value="Unassembled WGS sequence"/>
</dbReference>
<sequence length="219" mass="23447">MDPVATRMRELYDRRAADYVATTGEVGLFPGLDAELARFVQRMPGGGPVLDLGSGVGRDADWFSRRGLSVVAVDFSEQMLRITGARSPEVAVVQAELTNLPFRDDRFAGAWVCASLVHLASAGHPRALAEVFRTLQPSGAVAISMKVGHGEGWATGSKLPDERWFSYVDADEFAGLMRAVGFVGVTTIPSGRDTWFIAEGIKPGRLGSTRPDDSSGGFA</sequence>
<dbReference type="Pfam" id="PF13649">
    <property type="entry name" value="Methyltransf_25"/>
    <property type="match status" value="1"/>
</dbReference>
<dbReference type="RefSeq" id="WP_344420760.1">
    <property type="nucleotide sequence ID" value="NZ_BAAANN010000015.1"/>
</dbReference>
<evidence type="ECO:0000256" key="2">
    <source>
        <dbReference type="ARBA" id="ARBA00022679"/>
    </source>
</evidence>